<dbReference type="EMBL" id="MGHH01000006">
    <property type="protein sequence ID" value="OGM65242.1"/>
    <property type="molecule type" value="Genomic_DNA"/>
</dbReference>
<dbReference type="InterPro" id="IPR043718">
    <property type="entry name" value="DUF5659"/>
</dbReference>
<reference evidence="2 3" key="1">
    <citation type="journal article" date="2016" name="Nat. Commun.">
        <title>Thousands of microbial genomes shed light on interconnected biogeochemical processes in an aquifer system.</title>
        <authorList>
            <person name="Anantharaman K."/>
            <person name="Brown C.T."/>
            <person name="Hug L.A."/>
            <person name="Sharon I."/>
            <person name="Castelle C.J."/>
            <person name="Probst A.J."/>
            <person name="Thomas B.C."/>
            <person name="Singh A."/>
            <person name="Wilkins M.J."/>
            <person name="Karaoz U."/>
            <person name="Brodie E.L."/>
            <person name="Williams K.H."/>
            <person name="Hubbard S.S."/>
            <person name="Banfield J.F."/>
        </authorList>
    </citation>
    <scope>NUCLEOTIDE SEQUENCE [LARGE SCALE GENOMIC DNA]</scope>
</reference>
<dbReference type="Proteomes" id="UP000176725">
    <property type="component" value="Unassembled WGS sequence"/>
</dbReference>
<proteinExistence type="predicted"/>
<protein>
    <recommendedName>
        <fullName evidence="1">DUF5659 domain-containing protein</fullName>
    </recommendedName>
</protein>
<name>A0A1F8BMK6_9BACT</name>
<gene>
    <name evidence="2" type="ORF">A2893_00605</name>
</gene>
<dbReference type="Pfam" id="PF18903">
    <property type="entry name" value="DUF5659"/>
    <property type="match status" value="1"/>
</dbReference>
<evidence type="ECO:0000313" key="3">
    <source>
        <dbReference type="Proteomes" id="UP000176725"/>
    </source>
</evidence>
<accession>A0A1F8BMK6</accession>
<organism evidence="2 3">
    <name type="scientific">Candidatus Woesebacteria bacterium RIFCSPLOWO2_01_FULL_39_25</name>
    <dbReference type="NCBI Taxonomy" id="1802521"/>
    <lineage>
        <taxon>Bacteria</taxon>
        <taxon>Candidatus Woeseibacteriota</taxon>
    </lineage>
</organism>
<dbReference type="AlphaFoldDB" id="A0A1F8BMK6"/>
<dbReference type="STRING" id="1802521.A2893_00605"/>
<feature type="domain" description="DUF5659" evidence="1">
    <location>
        <begin position="10"/>
        <end position="81"/>
    </location>
</feature>
<sequence length="84" mass="9581">MENGDVGGKDIYRTKDLSEAAALTAKGAKLLRLEQEQNFYWFVFADKNSCEHSSNAYWAGELQVDAKEYATSIKTLKDRLFARR</sequence>
<evidence type="ECO:0000313" key="2">
    <source>
        <dbReference type="EMBL" id="OGM65242.1"/>
    </source>
</evidence>
<comment type="caution">
    <text evidence="2">The sequence shown here is derived from an EMBL/GenBank/DDBJ whole genome shotgun (WGS) entry which is preliminary data.</text>
</comment>
<evidence type="ECO:0000259" key="1">
    <source>
        <dbReference type="Pfam" id="PF18903"/>
    </source>
</evidence>